<dbReference type="CDD" id="cd07230">
    <property type="entry name" value="Pat_TGL4-5_like"/>
    <property type="match status" value="1"/>
</dbReference>
<feature type="region of interest" description="Disordered" evidence="6">
    <location>
        <begin position="589"/>
        <end position="608"/>
    </location>
</feature>
<dbReference type="EMBL" id="ML994696">
    <property type="protein sequence ID" value="KAF2176995.1"/>
    <property type="molecule type" value="Genomic_DNA"/>
</dbReference>
<comment type="caution">
    <text evidence="5">Lacks conserved residue(s) required for the propagation of feature annotation.</text>
</comment>
<dbReference type="InterPro" id="IPR021771">
    <property type="entry name" value="Triacylglycerol_lipase_N"/>
</dbReference>
<dbReference type="Gene3D" id="3.40.1090.10">
    <property type="entry name" value="Cytosolic phospholipase A2 catalytic domain"/>
    <property type="match status" value="2"/>
</dbReference>
<dbReference type="Pfam" id="PF01734">
    <property type="entry name" value="Patatin"/>
    <property type="match status" value="1"/>
</dbReference>
<dbReference type="SUPFAM" id="SSF52151">
    <property type="entry name" value="FabD/lysophospholipase-like"/>
    <property type="match status" value="1"/>
</dbReference>
<dbReference type="AlphaFoldDB" id="A0A6A6DCX9"/>
<evidence type="ECO:0000256" key="6">
    <source>
        <dbReference type="SAM" id="MobiDB-lite"/>
    </source>
</evidence>
<evidence type="ECO:0000256" key="4">
    <source>
        <dbReference type="ARBA" id="ARBA00023098"/>
    </source>
</evidence>
<dbReference type="GO" id="GO:0004806">
    <property type="term" value="F:triacylglycerol lipase activity"/>
    <property type="evidence" value="ECO:0007669"/>
    <property type="project" value="InterPro"/>
</dbReference>
<feature type="region of interest" description="Disordered" evidence="6">
    <location>
        <begin position="848"/>
        <end position="895"/>
    </location>
</feature>
<feature type="short sequence motif" description="GXGXXG" evidence="5">
    <location>
        <begin position="228"/>
        <end position="233"/>
    </location>
</feature>
<dbReference type="InterPro" id="IPR016035">
    <property type="entry name" value="Acyl_Trfase/lysoPLipase"/>
</dbReference>
<evidence type="ECO:0000256" key="2">
    <source>
        <dbReference type="ARBA" id="ARBA00022801"/>
    </source>
</evidence>
<dbReference type="OrthoDB" id="10049244at2759"/>
<accession>A0A6A6DCX9</accession>
<feature type="domain" description="PNPLA" evidence="7">
    <location>
        <begin position="224"/>
        <end position="422"/>
    </location>
</feature>
<feature type="active site" description="Proton acceptor" evidence="5">
    <location>
        <position position="409"/>
    </location>
</feature>
<feature type="short sequence motif" description="GXSXG" evidence="5">
    <location>
        <begin position="255"/>
        <end position="259"/>
    </location>
</feature>
<name>A0A6A6DCX9_9PEZI</name>
<dbReference type="InterPro" id="IPR050301">
    <property type="entry name" value="NTE"/>
</dbReference>
<reference evidence="8" key="1">
    <citation type="journal article" date="2020" name="Stud. Mycol.">
        <title>101 Dothideomycetes genomes: a test case for predicting lifestyles and emergence of pathogens.</title>
        <authorList>
            <person name="Haridas S."/>
            <person name="Albert R."/>
            <person name="Binder M."/>
            <person name="Bloem J."/>
            <person name="Labutti K."/>
            <person name="Salamov A."/>
            <person name="Andreopoulos B."/>
            <person name="Baker S."/>
            <person name="Barry K."/>
            <person name="Bills G."/>
            <person name="Bluhm B."/>
            <person name="Cannon C."/>
            <person name="Castanera R."/>
            <person name="Culley D."/>
            <person name="Daum C."/>
            <person name="Ezra D."/>
            <person name="Gonzalez J."/>
            <person name="Henrissat B."/>
            <person name="Kuo A."/>
            <person name="Liang C."/>
            <person name="Lipzen A."/>
            <person name="Lutzoni F."/>
            <person name="Magnuson J."/>
            <person name="Mondo S."/>
            <person name="Nolan M."/>
            <person name="Ohm R."/>
            <person name="Pangilinan J."/>
            <person name="Park H.-J."/>
            <person name="Ramirez L."/>
            <person name="Alfaro M."/>
            <person name="Sun H."/>
            <person name="Tritt A."/>
            <person name="Yoshinaga Y."/>
            <person name="Zwiers L.-H."/>
            <person name="Turgeon B."/>
            <person name="Goodwin S."/>
            <person name="Spatafora J."/>
            <person name="Crous P."/>
            <person name="Grigoriev I."/>
        </authorList>
    </citation>
    <scope>NUCLEOTIDE SEQUENCE</scope>
    <source>
        <strain evidence="8">CBS 207.26</strain>
    </source>
</reference>
<dbReference type="InterPro" id="IPR002641">
    <property type="entry name" value="PNPLA_dom"/>
</dbReference>
<evidence type="ECO:0000313" key="9">
    <source>
        <dbReference type="Proteomes" id="UP000800200"/>
    </source>
</evidence>
<evidence type="ECO:0000256" key="5">
    <source>
        <dbReference type="PROSITE-ProRule" id="PRU01161"/>
    </source>
</evidence>
<keyword evidence="2 5" id="KW-0378">Hydrolase</keyword>
<sequence>MSFLCDTVLPGSTRLYIGREAAVKDGPRAVRKSQSHTGLLTPLVQLVRDPVGTISNAVGGFTDIPETSTSLRSEEESRKQVLYLRMRDAESYEEWKAAATELDTLEGNDAWKSEDESPEYDAALVAARLKQLDDARLNCDVNRMLFLIRTALTRGLGGMGDLRLYKHSHVGTKALIERYIDSAQKTMAALLEVSAKQGDSCPIEPRVLMDSLLATRQSFGRSALLLSGGGTFGMNHIGVVKSLWKARLLPRIISGTSAGSIVCAVLCTKTDAEIPAVLQDFCYGDLAVFEKEGNGDGLMKKAARFLKYGALFDVSHLVNVMRNLLGDITFQESYNRTRRILNITVSSASLYELPRLLNYVTAPNVMIWSAVCASCSVPLVFSAASLLAKDPKTGKEVPWNPMPNAGWIDGSVDNDLPMTRLAEMFNVNHFIVSQVNPHVVPFLAKEEENLSADVQQANSAFAAGPGWIHSMANLAKGEALHRLQVLAELGIFPNYLTKARSVLNQRYSGDITIFPAISYTHFPKVLSNPTTEYMLQCMLTGERATWPKLSRVQNHVAIELALDETIRQLRARVVFSPSQVDLRLNTFNRPLSQGDNRTLRRRSSRPVHKIIHFERDSVPSISLTPSKSRRANHPHLELPPHAVQAAKPYLPSHPFRKITRTLEGSQSSSTPDAFSSSTNAEASSSDAELSQETDTSDLLSSPSPPNSPSNSPSSALPTLWPSTRQLFPSASQPATPPLSSSTFRQWNNSLLNINLAMTADPNVKPTAPSSPELRYKCLFHPPAAVARLESFSVRPDTEREVEKTIQPLTQMVPSLPQTESTLEAQRFAPASFQQTDSYPEAQIRALETPALSPLSTRHDTKASAESASKKSTKQEKREMKEAERDRRNSRRGSAQGAGLGLLLDISGTRGMMLRRKSLKGGMGAN</sequence>
<dbReference type="PANTHER" id="PTHR14226">
    <property type="entry name" value="NEUROPATHY TARGET ESTERASE/SWISS CHEESE D.MELANOGASTER"/>
    <property type="match status" value="1"/>
</dbReference>
<dbReference type="Pfam" id="PF11815">
    <property type="entry name" value="DUF3336"/>
    <property type="match status" value="1"/>
</dbReference>
<feature type="compositionally biased region" description="Low complexity" evidence="6">
    <location>
        <begin position="665"/>
        <end position="687"/>
    </location>
</feature>
<dbReference type="Proteomes" id="UP000800200">
    <property type="component" value="Unassembled WGS sequence"/>
</dbReference>
<comment type="function">
    <text evidence="1">Probable lipid hydrolase.</text>
</comment>
<proteinExistence type="predicted"/>
<keyword evidence="3 5" id="KW-0442">Lipid degradation</keyword>
<feature type="compositionally biased region" description="Basic residues" evidence="6">
    <location>
        <begin position="599"/>
        <end position="608"/>
    </location>
</feature>
<feature type="compositionally biased region" description="Basic and acidic residues" evidence="6">
    <location>
        <begin position="872"/>
        <end position="886"/>
    </location>
</feature>
<evidence type="ECO:0000313" key="8">
    <source>
        <dbReference type="EMBL" id="KAF2176995.1"/>
    </source>
</evidence>
<gene>
    <name evidence="8" type="ORF">K469DRAFT_644923</name>
</gene>
<evidence type="ECO:0000256" key="3">
    <source>
        <dbReference type="ARBA" id="ARBA00022963"/>
    </source>
</evidence>
<feature type="region of interest" description="Disordered" evidence="6">
    <location>
        <begin position="662"/>
        <end position="720"/>
    </location>
</feature>
<dbReference type="PANTHER" id="PTHR14226:SF10">
    <property type="entry name" value="TRIACYLGLYCEROL LIPASE 4-RELATED"/>
    <property type="match status" value="1"/>
</dbReference>
<evidence type="ECO:0000256" key="1">
    <source>
        <dbReference type="ARBA" id="ARBA00002682"/>
    </source>
</evidence>
<dbReference type="PROSITE" id="PS51635">
    <property type="entry name" value="PNPLA"/>
    <property type="match status" value="1"/>
</dbReference>
<organism evidence="8 9">
    <name type="scientific">Zopfia rhizophila CBS 207.26</name>
    <dbReference type="NCBI Taxonomy" id="1314779"/>
    <lineage>
        <taxon>Eukaryota</taxon>
        <taxon>Fungi</taxon>
        <taxon>Dikarya</taxon>
        <taxon>Ascomycota</taxon>
        <taxon>Pezizomycotina</taxon>
        <taxon>Dothideomycetes</taxon>
        <taxon>Dothideomycetes incertae sedis</taxon>
        <taxon>Zopfiaceae</taxon>
        <taxon>Zopfia</taxon>
    </lineage>
</organism>
<keyword evidence="9" id="KW-1185">Reference proteome</keyword>
<keyword evidence="4 5" id="KW-0443">Lipid metabolism</keyword>
<feature type="active site" description="Nucleophile" evidence="5">
    <location>
        <position position="257"/>
    </location>
</feature>
<dbReference type="GO" id="GO:0006641">
    <property type="term" value="P:triglyceride metabolic process"/>
    <property type="evidence" value="ECO:0007669"/>
    <property type="project" value="UniProtKB-ARBA"/>
</dbReference>
<evidence type="ECO:0000259" key="7">
    <source>
        <dbReference type="PROSITE" id="PS51635"/>
    </source>
</evidence>
<dbReference type="GO" id="GO:0016042">
    <property type="term" value="P:lipid catabolic process"/>
    <property type="evidence" value="ECO:0007669"/>
    <property type="project" value="UniProtKB-UniRule"/>
</dbReference>
<protein>
    <submittedName>
        <fullName evidence="8">Patatin-domain-containing protein</fullName>
    </submittedName>
</protein>